<dbReference type="InterPro" id="IPR003959">
    <property type="entry name" value="ATPase_AAA_core"/>
</dbReference>
<feature type="domain" description="DUF3696" evidence="1">
    <location>
        <begin position="405"/>
        <end position="451"/>
    </location>
</feature>
<dbReference type="PANTHER" id="PTHR43581">
    <property type="entry name" value="ATP/GTP PHOSPHATASE"/>
    <property type="match status" value="1"/>
</dbReference>
<dbReference type="Pfam" id="PF13304">
    <property type="entry name" value="AAA_21"/>
    <property type="match status" value="1"/>
</dbReference>
<dbReference type="EMBL" id="VIGW01000017">
    <property type="protein sequence ID" value="TWS17834.1"/>
    <property type="molecule type" value="Genomic_DNA"/>
</dbReference>
<dbReference type="OrthoDB" id="3237462at2"/>
<dbReference type="InterPro" id="IPR027417">
    <property type="entry name" value="P-loop_NTPase"/>
</dbReference>
<dbReference type="Pfam" id="PF12476">
    <property type="entry name" value="DUF3696"/>
    <property type="match status" value="1"/>
</dbReference>
<dbReference type="GO" id="GO:0005524">
    <property type="term" value="F:ATP binding"/>
    <property type="evidence" value="ECO:0007669"/>
    <property type="project" value="InterPro"/>
</dbReference>
<evidence type="ECO:0000259" key="2">
    <source>
        <dbReference type="Pfam" id="PF13304"/>
    </source>
</evidence>
<dbReference type="InterPro" id="IPR051396">
    <property type="entry name" value="Bact_Antivir_Def_Nuclease"/>
</dbReference>
<dbReference type="SUPFAM" id="SSF52540">
    <property type="entry name" value="P-loop containing nucleoside triphosphate hydrolases"/>
    <property type="match status" value="1"/>
</dbReference>
<name>A0A5C5R645_9ACTN</name>
<dbReference type="GO" id="GO:0016887">
    <property type="term" value="F:ATP hydrolysis activity"/>
    <property type="evidence" value="ECO:0007669"/>
    <property type="project" value="InterPro"/>
</dbReference>
<dbReference type="PIRSF" id="PIRSF034888">
    <property type="entry name" value="P-loop_UCP034888"/>
    <property type="match status" value="1"/>
</dbReference>
<dbReference type="InterPro" id="IPR014592">
    <property type="entry name" value="P-loop_UCP034888"/>
</dbReference>
<accession>A0A5C5R645</accession>
<sequence>MSSNPNRGGAMDLQTLEWSGFRGFTSRTRFALPNITLLIGKNNVGKSSTYAPLLLLKQTLEARDHKTALLGRGSLVDVGPFTDYVSNHASDGTVTFRMSLNPDLVSKFGVRRQPTDVEIGFQSANGIDAFVSRQRVEDAAGEALITRSRRSPDSSFTFSSPLLPTRKSTGRPYREITAVRRQFREEQPHGFLFTSNGGLFLPQKIREDPIRWESVRDWYNSAYTVFDVQTAANYSLVDFLRSISYLGPLRSLPQRTYRLGAEPPVEIGVSGENAPELLFRHSDQGSSEEVNEWLNRLKYGKLKFDEVGPEYFQALLETPSGLTVNLADTGVGLSQVIPLLVQGSISKPGGTMIAQQPEIHLNPAQQSIVADFLISKAVAGVRVLVETHSEHVLLRLRRRIAEGKIAAEDVAVYFVEARGSETNIRRVPLGELGEISRADWPEGFFEDQLDEAFYLAAAQSVRAGA</sequence>
<dbReference type="InterPro" id="IPR022532">
    <property type="entry name" value="DUF3696"/>
</dbReference>
<dbReference type="RefSeq" id="WP_146563938.1">
    <property type="nucleotide sequence ID" value="NZ_VIGW01000017.1"/>
</dbReference>
<reference evidence="3 4" key="1">
    <citation type="submission" date="2019-06" db="EMBL/GenBank/DDBJ databases">
        <title>Tsukamurella conjunctivitidis sp. nov., Tsukamurella assacharolytica sp. nov. and Tsukamurella sputae sp. nov. isolated from patients with conjunctivitis, bacteraemia (lymphoma) and respiratory infection (sputum) in Hong Kong.</title>
        <authorList>
            <person name="Teng J.L.L."/>
            <person name="Lee H.H."/>
            <person name="Fong J.Y.H."/>
            <person name="Fok K.M.N."/>
            <person name="Lau S.K.P."/>
            <person name="Woo P.C.Y."/>
        </authorList>
    </citation>
    <scope>NUCLEOTIDE SEQUENCE [LARGE SCALE GENOMIC DNA]</scope>
    <source>
        <strain evidence="3 4">HKU71</strain>
    </source>
</reference>
<dbReference type="Proteomes" id="UP000317291">
    <property type="component" value="Unassembled WGS sequence"/>
</dbReference>
<proteinExistence type="predicted"/>
<keyword evidence="4" id="KW-1185">Reference proteome</keyword>
<dbReference type="AlphaFoldDB" id="A0A5C5R645"/>
<comment type="caution">
    <text evidence="3">The sequence shown here is derived from an EMBL/GenBank/DDBJ whole genome shotgun (WGS) entry which is preliminary data.</text>
</comment>
<gene>
    <name evidence="3" type="ORF">FK529_18345</name>
</gene>
<evidence type="ECO:0000259" key="1">
    <source>
        <dbReference type="Pfam" id="PF12476"/>
    </source>
</evidence>
<evidence type="ECO:0000313" key="3">
    <source>
        <dbReference type="EMBL" id="TWS17834.1"/>
    </source>
</evidence>
<protein>
    <submittedName>
        <fullName evidence="3">DUF3696 domain-containing protein</fullName>
    </submittedName>
</protein>
<organism evidence="3 4">
    <name type="scientific">Tsukamurella asaccharolytica</name>
    <dbReference type="NCBI Taxonomy" id="2592067"/>
    <lineage>
        <taxon>Bacteria</taxon>
        <taxon>Bacillati</taxon>
        <taxon>Actinomycetota</taxon>
        <taxon>Actinomycetes</taxon>
        <taxon>Mycobacteriales</taxon>
        <taxon>Tsukamurellaceae</taxon>
        <taxon>Tsukamurella</taxon>
    </lineage>
</organism>
<feature type="domain" description="ATPase AAA-type core" evidence="2">
    <location>
        <begin position="35"/>
        <end position="392"/>
    </location>
</feature>
<dbReference type="PANTHER" id="PTHR43581:SF2">
    <property type="entry name" value="EXCINUCLEASE ATPASE SUBUNIT"/>
    <property type="match status" value="1"/>
</dbReference>
<evidence type="ECO:0000313" key="4">
    <source>
        <dbReference type="Proteomes" id="UP000317291"/>
    </source>
</evidence>